<dbReference type="Pfam" id="PF00082">
    <property type="entry name" value="Peptidase_S8"/>
    <property type="match status" value="1"/>
</dbReference>
<dbReference type="PANTHER" id="PTHR43806">
    <property type="entry name" value="PEPTIDASE S8"/>
    <property type="match status" value="1"/>
</dbReference>
<proteinExistence type="inferred from homology"/>
<dbReference type="PANTHER" id="PTHR43806:SF11">
    <property type="entry name" value="CEREVISIN-RELATED"/>
    <property type="match status" value="1"/>
</dbReference>
<evidence type="ECO:0000256" key="6">
    <source>
        <dbReference type="SAM" id="MobiDB-lite"/>
    </source>
</evidence>
<feature type="region of interest" description="Disordered" evidence="6">
    <location>
        <begin position="330"/>
        <end position="372"/>
    </location>
</feature>
<accession>A0ABP4SS92</accession>
<evidence type="ECO:0000256" key="7">
    <source>
        <dbReference type="SAM" id="Phobius"/>
    </source>
</evidence>
<evidence type="ECO:0000256" key="5">
    <source>
        <dbReference type="PROSITE-ProRule" id="PRU01240"/>
    </source>
</evidence>
<evidence type="ECO:0000259" key="8">
    <source>
        <dbReference type="Pfam" id="PF00082"/>
    </source>
</evidence>
<dbReference type="PROSITE" id="PS00136">
    <property type="entry name" value="SUBTILASE_ASP"/>
    <property type="match status" value="1"/>
</dbReference>
<keyword evidence="7" id="KW-0472">Membrane</keyword>
<feature type="transmembrane region" description="Helical" evidence="7">
    <location>
        <begin position="379"/>
        <end position="406"/>
    </location>
</feature>
<keyword evidence="7" id="KW-1133">Transmembrane helix</keyword>
<dbReference type="InterPro" id="IPR015500">
    <property type="entry name" value="Peptidase_S8_subtilisin-rel"/>
</dbReference>
<evidence type="ECO:0000313" key="10">
    <source>
        <dbReference type="Proteomes" id="UP001500618"/>
    </source>
</evidence>
<name>A0ABP4SS92_9ACTN</name>
<gene>
    <name evidence="9" type="ORF">GCM10009765_27510</name>
</gene>
<comment type="caution">
    <text evidence="9">The sequence shown here is derived from an EMBL/GenBank/DDBJ whole genome shotgun (WGS) entry which is preliminary data.</text>
</comment>
<dbReference type="Proteomes" id="UP001500618">
    <property type="component" value="Unassembled WGS sequence"/>
</dbReference>
<dbReference type="EMBL" id="BAAANY010000009">
    <property type="protein sequence ID" value="GAA1676667.1"/>
    <property type="molecule type" value="Genomic_DNA"/>
</dbReference>
<feature type="compositionally biased region" description="Polar residues" evidence="6">
    <location>
        <begin position="339"/>
        <end position="350"/>
    </location>
</feature>
<keyword evidence="10" id="KW-1185">Reference proteome</keyword>
<evidence type="ECO:0000256" key="4">
    <source>
        <dbReference type="ARBA" id="ARBA00022825"/>
    </source>
</evidence>
<comment type="similarity">
    <text evidence="1 5">Belongs to the peptidase S8 family.</text>
</comment>
<feature type="active site" description="Charge relay system" evidence="5">
    <location>
        <position position="103"/>
    </location>
</feature>
<dbReference type="InterPro" id="IPR023827">
    <property type="entry name" value="Peptidase_S8_Asp-AS"/>
</dbReference>
<dbReference type="SUPFAM" id="SSF52743">
    <property type="entry name" value="Subtilisin-like"/>
    <property type="match status" value="1"/>
</dbReference>
<feature type="compositionally biased region" description="Low complexity" evidence="6">
    <location>
        <begin position="360"/>
        <end position="372"/>
    </location>
</feature>
<dbReference type="PROSITE" id="PS51892">
    <property type="entry name" value="SUBTILASE"/>
    <property type="match status" value="1"/>
</dbReference>
<dbReference type="Gene3D" id="3.40.50.200">
    <property type="entry name" value="Peptidase S8/S53 domain"/>
    <property type="match status" value="1"/>
</dbReference>
<feature type="active site" description="Charge relay system" evidence="5">
    <location>
        <position position="68"/>
    </location>
</feature>
<keyword evidence="3 5" id="KW-0378">Hydrolase</keyword>
<evidence type="ECO:0000256" key="1">
    <source>
        <dbReference type="ARBA" id="ARBA00011073"/>
    </source>
</evidence>
<dbReference type="PRINTS" id="PR00723">
    <property type="entry name" value="SUBTILISIN"/>
</dbReference>
<evidence type="ECO:0000256" key="2">
    <source>
        <dbReference type="ARBA" id="ARBA00022670"/>
    </source>
</evidence>
<keyword evidence="2 5" id="KW-0645">Protease</keyword>
<reference evidence="10" key="1">
    <citation type="journal article" date="2019" name="Int. J. Syst. Evol. Microbiol.">
        <title>The Global Catalogue of Microorganisms (GCM) 10K type strain sequencing project: providing services to taxonomists for standard genome sequencing and annotation.</title>
        <authorList>
            <consortium name="The Broad Institute Genomics Platform"/>
            <consortium name="The Broad Institute Genome Sequencing Center for Infectious Disease"/>
            <person name="Wu L."/>
            <person name="Ma J."/>
        </authorList>
    </citation>
    <scope>NUCLEOTIDE SEQUENCE [LARGE SCALE GENOMIC DNA]</scope>
    <source>
        <strain evidence="10">JCM 14718</strain>
    </source>
</reference>
<feature type="active site" description="Charge relay system" evidence="5">
    <location>
        <position position="261"/>
    </location>
</feature>
<keyword evidence="7" id="KW-0812">Transmembrane</keyword>
<dbReference type="InterPro" id="IPR036852">
    <property type="entry name" value="Peptidase_S8/S53_dom_sf"/>
</dbReference>
<dbReference type="InterPro" id="IPR050131">
    <property type="entry name" value="Peptidase_S8_subtilisin-like"/>
</dbReference>
<protein>
    <recommendedName>
        <fullName evidence="8">Peptidase S8/S53 domain-containing protein</fullName>
    </recommendedName>
</protein>
<dbReference type="InterPro" id="IPR000209">
    <property type="entry name" value="Peptidase_S8/S53_dom"/>
</dbReference>
<organism evidence="9 10">
    <name type="scientific">Fodinicola feengrottensis</name>
    <dbReference type="NCBI Taxonomy" id="435914"/>
    <lineage>
        <taxon>Bacteria</taxon>
        <taxon>Bacillati</taxon>
        <taxon>Actinomycetota</taxon>
        <taxon>Actinomycetes</taxon>
        <taxon>Mycobacteriales</taxon>
        <taxon>Fodinicola</taxon>
    </lineage>
</organism>
<dbReference type="RefSeq" id="WP_344310397.1">
    <property type="nucleotide sequence ID" value="NZ_BAAANY010000009.1"/>
</dbReference>
<evidence type="ECO:0000256" key="3">
    <source>
        <dbReference type="ARBA" id="ARBA00022801"/>
    </source>
</evidence>
<evidence type="ECO:0000313" key="9">
    <source>
        <dbReference type="EMBL" id="GAA1676667.1"/>
    </source>
</evidence>
<keyword evidence="4 5" id="KW-0720">Serine protease</keyword>
<feature type="domain" description="Peptidase S8/S53" evidence="8">
    <location>
        <begin position="59"/>
        <end position="309"/>
    </location>
</feature>
<sequence length="427" mass="42371">MRNIDGKPLSRTAGVAIATLFAVLVILFGADPAAALPIRQGQWYLAPLQITQAQQLTRGQGVTVAVIDTGVDADVPELSGKVVSGTGFGPGQGTDGRTDAEGHGTAMATLIAGSGADGRVLGVAPEATVLPVQVLGAKGGGPSSAIAQGLRYAADHGAKVANLSLGGQGATGSDLLSAIQYAQSKDVVVVAAAGNIANGDRVVANIASVPGVVAVAGIGRDGNAWDGSATGPETVVAAPAMNIIIPSPSADPSYQLSDGTSQATAITSGVVALIRAQYPNLNAANVIQRLISTVQDKGPAGRDNAYGFGEIQAYSALTGNVQQVTANPLLAGAPADGTPSDNPTQGGTPPNLQPIPMQPAQPGAGQPQAGGAQPDGNGLLIAAIAVGGGLMGLVIIAAASVLIVIVRRRTEPAPAYYPYAGYRPPGY</sequence>